<dbReference type="EMBL" id="CP012029">
    <property type="protein sequence ID" value="ALO26293.1"/>
    <property type="molecule type" value="Genomic_DNA"/>
</dbReference>
<evidence type="ECO:0000313" key="1">
    <source>
        <dbReference type="EMBL" id="ALO26293.1"/>
    </source>
</evidence>
<dbReference type="Proteomes" id="UP000058857">
    <property type="component" value="Chromosome 1"/>
</dbReference>
<accession>A0A0S2IS11</accession>
<gene>
    <name evidence="1" type="ORF">LBBP_02024</name>
</gene>
<proteinExistence type="predicted"/>
<organism evidence="1">
    <name type="scientific">Leptospira borgpetersenii serovar Ballum</name>
    <dbReference type="NCBI Taxonomy" id="280505"/>
    <lineage>
        <taxon>Bacteria</taxon>
        <taxon>Pseudomonadati</taxon>
        <taxon>Spirochaetota</taxon>
        <taxon>Spirochaetia</taxon>
        <taxon>Leptospirales</taxon>
        <taxon>Leptospiraceae</taxon>
        <taxon>Leptospira</taxon>
    </lineage>
</organism>
<protein>
    <submittedName>
        <fullName evidence="1">Uncharacterized protein</fullName>
    </submittedName>
</protein>
<sequence length="120" mass="13980">MGFLVWTKALFSLKFTLSSNQSMIKRPNIYFSSSKNFPKFLPKNHEESVRSNTLRKISLNDPISFKKCRVPTDYVALAVYTAFVRFSLLFRVVGVPTILDFETSPNPQKEMDKIFIFRLF</sequence>
<dbReference type="AlphaFoldDB" id="A0A0S2IS11"/>
<evidence type="ECO:0000313" key="2">
    <source>
        <dbReference type="Proteomes" id="UP000058857"/>
    </source>
</evidence>
<reference evidence="1 2" key="1">
    <citation type="journal article" date="2015" name="PLoS Negl. Trop. Dis.">
        <title>Distribution of Plasmids in Distinct Leptospira Pathogenic Species.</title>
        <authorList>
            <person name="Wang Y."/>
            <person name="Zhuang X."/>
            <person name="Zhong Y."/>
            <person name="Zhang C."/>
            <person name="Zhang Y."/>
            <person name="Zeng L."/>
            <person name="Zhu Y."/>
            <person name="He P."/>
            <person name="Dong K."/>
            <person name="Pal U."/>
            <person name="Guo X."/>
            <person name="Qin J."/>
        </authorList>
    </citation>
    <scope>NUCLEOTIDE SEQUENCE [LARGE SCALE GENOMIC DNA]</scope>
    <source>
        <strain evidence="1 2">56604</strain>
    </source>
</reference>
<name>A0A0S2IS11_LEPBO</name>
<dbReference type="PATRIC" id="fig|280505.15.peg.1983"/>